<protein>
    <submittedName>
        <fullName evidence="2">WGR domain-containing protein</fullName>
    </submittedName>
</protein>
<sequence length="88" mass="10515">MNINRLYLEKRDPDRNMQRFYAMHVTQTIFGDWALIREWGRIGSPGTIRENWFDTKKEALEAEWKLLNQKIKKGYSKNSSSALYNFTP</sequence>
<proteinExistence type="predicted"/>
<dbReference type="CDD" id="cd07996">
    <property type="entry name" value="WGR_MMR_like"/>
    <property type="match status" value="1"/>
</dbReference>
<gene>
    <name evidence="2" type="ORF">Q9L42_000180</name>
</gene>
<dbReference type="PROSITE" id="PS51977">
    <property type="entry name" value="WGR"/>
    <property type="match status" value="1"/>
</dbReference>
<name>A0AAU7NP55_9GAMM</name>
<keyword evidence="2" id="KW-0614">Plasmid</keyword>
<keyword evidence="3" id="KW-1185">Reference proteome</keyword>
<dbReference type="EMBL" id="CP157742">
    <property type="protein sequence ID" value="XBS18747.1"/>
    <property type="molecule type" value="Genomic_DNA"/>
</dbReference>
<geneLocation type="plasmid" evidence="2 3">
    <name>unnamed1</name>
</geneLocation>
<evidence type="ECO:0000259" key="1">
    <source>
        <dbReference type="PROSITE" id="PS51977"/>
    </source>
</evidence>
<feature type="domain" description="WGR" evidence="1">
    <location>
        <begin position="1"/>
        <end position="88"/>
    </location>
</feature>
<dbReference type="InterPro" id="IPR036930">
    <property type="entry name" value="WGR_dom_sf"/>
</dbReference>
<dbReference type="SMART" id="SM00773">
    <property type="entry name" value="WGR"/>
    <property type="match status" value="1"/>
</dbReference>
<dbReference type="RefSeq" id="WP_349431004.1">
    <property type="nucleotide sequence ID" value="NZ_CP157742.1"/>
</dbReference>
<dbReference type="InterPro" id="IPR008893">
    <property type="entry name" value="WGR_domain"/>
</dbReference>
<dbReference type="SUPFAM" id="SSF142921">
    <property type="entry name" value="WGR domain-like"/>
    <property type="match status" value="1"/>
</dbReference>
<dbReference type="AlphaFoldDB" id="A0AAU7NP55"/>
<organism evidence="2 3">
    <name type="scientific">Methylomarinum roseum</name>
    <dbReference type="NCBI Taxonomy" id="3067653"/>
    <lineage>
        <taxon>Bacteria</taxon>
        <taxon>Pseudomonadati</taxon>
        <taxon>Pseudomonadota</taxon>
        <taxon>Gammaproteobacteria</taxon>
        <taxon>Methylococcales</taxon>
        <taxon>Methylococcaceae</taxon>
        <taxon>Methylomarinum</taxon>
    </lineage>
</organism>
<evidence type="ECO:0000313" key="3">
    <source>
        <dbReference type="Proteomes" id="UP001225378"/>
    </source>
</evidence>
<accession>A0AAU7NP55</accession>
<reference evidence="2 3" key="1">
    <citation type="journal article" date="2024" name="Microbiology">
        <title>Methylomarinum rosea sp. nov., a novel halophilic methanotrophic bacterium from the hypersaline Lake Elton.</title>
        <authorList>
            <person name="Suleimanov R.Z."/>
            <person name="Oshkin I.Y."/>
            <person name="Danilova O.V."/>
            <person name="Suzina N.E."/>
            <person name="Dedysh S.N."/>
        </authorList>
    </citation>
    <scope>NUCLEOTIDE SEQUENCE [LARGE SCALE GENOMIC DNA]</scope>
    <source>
        <strain evidence="2 3">Ch1-1</strain>
        <plasmid evidence="3">unnamed1</plasmid>
    </source>
</reference>
<dbReference type="Proteomes" id="UP001225378">
    <property type="component" value="Plasmid unnamed1"/>
</dbReference>
<evidence type="ECO:0000313" key="2">
    <source>
        <dbReference type="EMBL" id="XBS18747.1"/>
    </source>
</evidence>
<dbReference type="KEGG" id="mech:Q9L42_000180"/>
<dbReference type="InterPro" id="IPR049809">
    <property type="entry name" value="YehF/YfeS-like_WGR"/>
</dbReference>
<dbReference type="Gene3D" id="2.20.140.10">
    <property type="entry name" value="WGR domain"/>
    <property type="match status" value="1"/>
</dbReference>
<dbReference type="Pfam" id="PF05406">
    <property type="entry name" value="WGR"/>
    <property type="match status" value="1"/>
</dbReference>